<dbReference type="RefSeq" id="XP_033680099.1">
    <property type="nucleotide sequence ID" value="XM_033831136.1"/>
</dbReference>
<feature type="region of interest" description="Disordered" evidence="1">
    <location>
        <begin position="445"/>
        <end position="508"/>
    </location>
</feature>
<feature type="region of interest" description="Disordered" evidence="1">
    <location>
        <begin position="1"/>
        <end position="50"/>
    </location>
</feature>
<feature type="compositionally biased region" description="Low complexity" evidence="1">
    <location>
        <begin position="493"/>
        <end position="505"/>
    </location>
</feature>
<accession>A0A6A6I3M5</accession>
<sequence>MNDSPYQKLVLQARDEEQQRRRSAELAREEEQQRRRSAELARDKEQAKNRNTTLPEYLDALHTHLHCGLSVNEKSMSTQGDPSNAKKKARPDRLRLWTDFPTLQIAIWDTLVKSEFIHARQFQSTVTLQQNGEMVRRRMMSSELDLHYFERLTVHEHVSLIVSKLYEQDEELRQAFKLEGSVDFENHANTLSSAPELDQSGPRPSHSALIRARGQSFDSQPPATPTPASTPTPTLRPLADQFCVYNSGAHKRIPALIMEYKPPHKLTLGTIYEGLEEFNLEDVQLKGKNEEPKQRQRRLVAATITQVFSYMIRSGLEFGCVCIGEATIFLRVPEEDPSTVYFYLSVPKGDVGDSTGWTTDGDQDNRLHLTAVGQMLAFTLQSLRKVQRPNDWRASALKQLQTWDIVYNEFVAAVPKGTEAPSSEYRPSRQLGFLRASPIRLRPRRGALVRRSCGSNDPSALGDSDQSGSDSETPSRRARPPPSSRAVELPLRAAASSSSKKTTTSGDRAGQQYCTQECLRGLLDGGPLDKSCPNIDQHGYDHHQIDAAAFCTLMQQQLAECMDTNFEVIGRCGSRGVPFRVRLASYGYILVAKCTPPDFVHHLQHEAAVYDRLRPIQGLFVPVHIGNINLVRPVYYEGIAELTYVMFLSFGGMPISRQITTDNRAQITEQALSCVRAIHSLDVLHRDIANRNILRDVSIGRTMVIDFERSELRPPRPVLGPVSPNWKRKRDKGGVGKTRQGVADPYSGEREEVTWELSRLTV</sequence>
<feature type="region of interest" description="Disordered" evidence="1">
    <location>
        <begin position="192"/>
        <end position="235"/>
    </location>
</feature>
<feature type="compositionally biased region" description="Polar residues" evidence="1">
    <location>
        <begin position="453"/>
        <end position="472"/>
    </location>
</feature>
<reference evidence="2" key="1">
    <citation type="journal article" date="2020" name="Stud. Mycol.">
        <title>101 Dothideomycetes genomes: a test case for predicting lifestyles and emergence of pathogens.</title>
        <authorList>
            <person name="Haridas S."/>
            <person name="Albert R."/>
            <person name="Binder M."/>
            <person name="Bloem J."/>
            <person name="Labutti K."/>
            <person name="Salamov A."/>
            <person name="Andreopoulos B."/>
            <person name="Baker S."/>
            <person name="Barry K."/>
            <person name="Bills G."/>
            <person name="Bluhm B."/>
            <person name="Cannon C."/>
            <person name="Castanera R."/>
            <person name="Culley D."/>
            <person name="Daum C."/>
            <person name="Ezra D."/>
            <person name="Gonzalez J."/>
            <person name="Henrissat B."/>
            <person name="Kuo A."/>
            <person name="Liang C."/>
            <person name="Lipzen A."/>
            <person name="Lutzoni F."/>
            <person name="Magnuson J."/>
            <person name="Mondo S."/>
            <person name="Nolan M."/>
            <person name="Ohm R."/>
            <person name="Pangilinan J."/>
            <person name="Park H.-J."/>
            <person name="Ramirez L."/>
            <person name="Alfaro M."/>
            <person name="Sun H."/>
            <person name="Tritt A."/>
            <person name="Yoshinaga Y."/>
            <person name="Zwiers L.-H."/>
            <person name="Turgeon B."/>
            <person name="Goodwin S."/>
            <person name="Spatafora J."/>
            <person name="Crous P."/>
            <person name="Grigoriev I."/>
        </authorList>
    </citation>
    <scope>NUCLEOTIDE SEQUENCE</scope>
    <source>
        <strain evidence="2">CBS 122368</strain>
    </source>
</reference>
<organism evidence="2 3">
    <name type="scientific">Trematosphaeria pertusa</name>
    <dbReference type="NCBI Taxonomy" id="390896"/>
    <lineage>
        <taxon>Eukaryota</taxon>
        <taxon>Fungi</taxon>
        <taxon>Dikarya</taxon>
        <taxon>Ascomycota</taxon>
        <taxon>Pezizomycotina</taxon>
        <taxon>Dothideomycetes</taxon>
        <taxon>Pleosporomycetidae</taxon>
        <taxon>Pleosporales</taxon>
        <taxon>Massarineae</taxon>
        <taxon>Trematosphaeriaceae</taxon>
        <taxon>Trematosphaeria</taxon>
    </lineage>
</organism>
<dbReference type="SUPFAM" id="SSF56112">
    <property type="entry name" value="Protein kinase-like (PK-like)"/>
    <property type="match status" value="1"/>
</dbReference>
<dbReference type="OrthoDB" id="2156052at2759"/>
<dbReference type="EMBL" id="ML987201">
    <property type="protein sequence ID" value="KAF2245095.1"/>
    <property type="molecule type" value="Genomic_DNA"/>
</dbReference>
<feature type="compositionally biased region" description="Basic and acidic residues" evidence="1">
    <location>
        <begin position="13"/>
        <end position="48"/>
    </location>
</feature>
<keyword evidence="3" id="KW-1185">Reference proteome</keyword>
<dbReference type="InterPro" id="IPR011009">
    <property type="entry name" value="Kinase-like_dom_sf"/>
</dbReference>
<feature type="region of interest" description="Disordered" evidence="1">
    <location>
        <begin position="718"/>
        <end position="748"/>
    </location>
</feature>
<dbReference type="AlphaFoldDB" id="A0A6A6I3M5"/>
<gene>
    <name evidence="2" type="ORF">BU26DRAFT_533212</name>
</gene>
<evidence type="ECO:0000313" key="3">
    <source>
        <dbReference type="Proteomes" id="UP000800094"/>
    </source>
</evidence>
<proteinExistence type="predicted"/>
<protein>
    <recommendedName>
        <fullName evidence="4">Protein kinase domain-containing protein</fullName>
    </recommendedName>
</protein>
<evidence type="ECO:0008006" key="4">
    <source>
        <dbReference type="Google" id="ProtNLM"/>
    </source>
</evidence>
<dbReference type="GeneID" id="54584466"/>
<evidence type="ECO:0000256" key="1">
    <source>
        <dbReference type="SAM" id="MobiDB-lite"/>
    </source>
</evidence>
<dbReference type="Gene3D" id="1.10.510.10">
    <property type="entry name" value="Transferase(Phosphotransferase) domain 1"/>
    <property type="match status" value="1"/>
</dbReference>
<dbReference type="Proteomes" id="UP000800094">
    <property type="component" value="Unassembled WGS sequence"/>
</dbReference>
<name>A0A6A6I3M5_9PLEO</name>
<evidence type="ECO:0000313" key="2">
    <source>
        <dbReference type="EMBL" id="KAF2245095.1"/>
    </source>
</evidence>